<dbReference type="EMBL" id="JAEQMY010000010">
    <property type="protein sequence ID" value="MBL0404094.1"/>
    <property type="molecule type" value="Genomic_DNA"/>
</dbReference>
<name>A0A936ZG33_9HYPH</name>
<accession>A0A936ZG33</accession>
<evidence type="ECO:0000313" key="1">
    <source>
        <dbReference type="EMBL" id="MBL0404094.1"/>
    </source>
</evidence>
<reference evidence="1" key="1">
    <citation type="submission" date="2021-01" db="EMBL/GenBank/DDBJ databases">
        <title>Microvirga sp.</title>
        <authorList>
            <person name="Kim M.K."/>
        </authorList>
    </citation>
    <scope>NUCLEOTIDE SEQUENCE</scope>
    <source>
        <strain evidence="1">5420S-16</strain>
    </source>
</reference>
<evidence type="ECO:0000313" key="2">
    <source>
        <dbReference type="Proteomes" id="UP000605848"/>
    </source>
</evidence>
<dbReference type="RefSeq" id="WP_202058399.1">
    <property type="nucleotide sequence ID" value="NZ_JAEQMY010000010.1"/>
</dbReference>
<dbReference type="AlphaFoldDB" id="A0A936ZG33"/>
<sequence length="58" mass="6752">MKSNIIDEASADQSLRFQTVWSTKRGQKKAAKVLKTVEAHWVETGWNFIKHQAYVFEI</sequence>
<proteinExistence type="predicted"/>
<comment type="caution">
    <text evidence="1">The sequence shown here is derived from an EMBL/GenBank/DDBJ whole genome shotgun (WGS) entry which is preliminary data.</text>
</comment>
<gene>
    <name evidence="1" type="ORF">JKG68_08970</name>
</gene>
<dbReference type="Proteomes" id="UP000605848">
    <property type="component" value="Unassembled WGS sequence"/>
</dbReference>
<organism evidence="1 2">
    <name type="scientific">Microvirga aerilata</name>
    <dbReference type="NCBI Taxonomy" id="670292"/>
    <lineage>
        <taxon>Bacteria</taxon>
        <taxon>Pseudomonadati</taxon>
        <taxon>Pseudomonadota</taxon>
        <taxon>Alphaproteobacteria</taxon>
        <taxon>Hyphomicrobiales</taxon>
        <taxon>Methylobacteriaceae</taxon>
        <taxon>Microvirga</taxon>
    </lineage>
</organism>
<protein>
    <submittedName>
        <fullName evidence="1">Uncharacterized protein</fullName>
    </submittedName>
</protein>
<keyword evidence="2" id="KW-1185">Reference proteome</keyword>